<proteinExistence type="inferred from homology"/>
<dbReference type="InterPro" id="IPR015240">
    <property type="entry name" value="tRNA_sdUridine_synth_fam1_C"/>
</dbReference>
<keyword evidence="4 5" id="KW-0413">Isomerase</keyword>
<dbReference type="Pfam" id="PF09157">
    <property type="entry name" value="TruB-C_2"/>
    <property type="match status" value="1"/>
</dbReference>
<protein>
    <recommendedName>
        <fullName evidence="5">tRNA pseudouridine synthase B</fullName>
        <ecNumber evidence="5">5.4.99.25</ecNumber>
    </recommendedName>
    <alternativeName>
        <fullName evidence="5">tRNA pseudouridine(55) synthase</fullName>
        <shortName evidence="5">Psi55 synthase</shortName>
    </alternativeName>
    <alternativeName>
        <fullName evidence="5">tRNA pseudouridylate synthase</fullName>
    </alternativeName>
    <alternativeName>
        <fullName evidence="5">tRNA-uridine isomerase</fullName>
    </alternativeName>
</protein>
<feature type="active site" description="Nucleophile" evidence="5">
    <location>
        <position position="47"/>
    </location>
</feature>
<dbReference type="Proteomes" id="UP000192342">
    <property type="component" value="Unassembled WGS sequence"/>
</dbReference>
<dbReference type="GO" id="GO:1990481">
    <property type="term" value="P:mRNA pseudouridine synthesis"/>
    <property type="evidence" value="ECO:0007669"/>
    <property type="project" value="TreeGrafter"/>
</dbReference>
<evidence type="ECO:0000256" key="4">
    <source>
        <dbReference type="ARBA" id="ARBA00023235"/>
    </source>
</evidence>
<dbReference type="Gene3D" id="2.30.130.10">
    <property type="entry name" value="PUA domain"/>
    <property type="match status" value="1"/>
</dbReference>
<accession>A0A1Y1SCR1</accession>
<dbReference type="InterPro" id="IPR020103">
    <property type="entry name" value="PsdUridine_synth_cat_dom_sf"/>
</dbReference>
<dbReference type="STRING" id="1317117.ATO7_14108"/>
<sequence length="308" mass="33499">MGRRRKGRAVHGILLLDKPTGGSSNQVLQRVRWLFGAAKAGHTGSLDPLATGMLPICLGEATKLSAQLLDADKTYIVRMQLGVATDTADADGEVIRRAEFGHVNAELLGEVLNRFRGDIEQIPPMYSALKYDGKRLYELARQGQEVERPPRPVTIHGLELLGCTADTADLRVHCSKGTYIRTLVEDIAAAMNTCAHVASLRRVQVGPFDQAMITLDELDARREDGGPEALDALLLPCETALAGWPEVSLDANSVFYFRRGQPIQVRGAPTQGLVAAYGPERTLLGLARIDDDGRVAPKRLLEFSPQAL</sequence>
<dbReference type="Pfam" id="PF16198">
    <property type="entry name" value="TruB_C_2"/>
    <property type="match status" value="1"/>
</dbReference>
<dbReference type="AlphaFoldDB" id="A0A1Y1SCR1"/>
<keyword evidence="3 5" id="KW-0819">tRNA processing</keyword>
<dbReference type="EC" id="5.4.99.25" evidence="5"/>
<evidence type="ECO:0000313" key="9">
    <source>
        <dbReference type="EMBL" id="ORE86437.1"/>
    </source>
</evidence>
<dbReference type="GO" id="GO:0003723">
    <property type="term" value="F:RNA binding"/>
    <property type="evidence" value="ECO:0007669"/>
    <property type="project" value="InterPro"/>
</dbReference>
<evidence type="ECO:0000256" key="3">
    <source>
        <dbReference type="ARBA" id="ARBA00022694"/>
    </source>
</evidence>
<comment type="catalytic activity">
    <reaction evidence="1 5">
        <text>uridine(55) in tRNA = pseudouridine(55) in tRNA</text>
        <dbReference type="Rhea" id="RHEA:42532"/>
        <dbReference type="Rhea" id="RHEA-COMP:10101"/>
        <dbReference type="Rhea" id="RHEA-COMP:10102"/>
        <dbReference type="ChEBI" id="CHEBI:65314"/>
        <dbReference type="ChEBI" id="CHEBI:65315"/>
        <dbReference type="EC" id="5.4.99.25"/>
    </reaction>
</comment>
<dbReference type="PANTHER" id="PTHR13767">
    <property type="entry name" value="TRNA-PSEUDOURIDINE SYNTHASE"/>
    <property type="match status" value="1"/>
</dbReference>
<dbReference type="InterPro" id="IPR002501">
    <property type="entry name" value="PsdUridine_synth_N"/>
</dbReference>
<feature type="domain" description="tRNA pseudouridylate synthase B C-terminal" evidence="8">
    <location>
        <begin position="181"/>
        <end position="241"/>
    </location>
</feature>
<reference evidence="9 10" key="1">
    <citation type="submission" date="2013-04" db="EMBL/GenBank/DDBJ databases">
        <title>Oceanococcus atlanticus 22II-S10r2 Genome Sequencing.</title>
        <authorList>
            <person name="Lai Q."/>
            <person name="Li G."/>
            <person name="Shao Z."/>
        </authorList>
    </citation>
    <scope>NUCLEOTIDE SEQUENCE [LARGE SCALE GENOMIC DNA]</scope>
    <source>
        <strain evidence="9 10">22II-S10r2</strain>
    </source>
</reference>
<dbReference type="InterPro" id="IPR015947">
    <property type="entry name" value="PUA-like_sf"/>
</dbReference>
<gene>
    <name evidence="5" type="primary">truB</name>
    <name evidence="9" type="ORF">ATO7_14108</name>
</gene>
<evidence type="ECO:0000259" key="6">
    <source>
        <dbReference type="Pfam" id="PF01509"/>
    </source>
</evidence>
<comment type="caution">
    <text evidence="9">The sequence shown here is derived from an EMBL/GenBank/DDBJ whole genome shotgun (WGS) entry which is preliminary data.</text>
</comment>
<dbReference type="PANTHER" id="PTHR13767:SF2">
    <property type="entry name" value="PSEUDOURIDYLATE SYNTHASE TRUB1"/>
    <property type="match status" value="1"/>
</dbReference>
<dbReference type="HAMAP" id="MF_01080">
    <property type="entry name" value="TruB_bact"/>
    <property type="match status" value="1"/>
</dbReference>
<dbReference type="SUPFAM" id="SSF88697">
    <property type="entry name" value="PUA domain-like"/>
    <property type="match status" value="1"/>
</dbReference>
<dbReference type="Gene3D" id="3.30.2350.10">
    <property type="entry name" value="Pseudouridine synthase"/>
    <property type="match status" value="1"/>
</dbReference>
<dbReference type="Pfam" id="PF01509">
    <property type="entry name" value="TruB_N"/>
    <property type="match status" value="1"/>
</dbReference>
<evidence type="ECO:0000256" key="5">
    <source>
        <dbReference type="HAMAP-Rule" id="MF_01080"/>
    </source>
</evidence>
<dbReference type="EMBL" id="AQQV01000003">
    <property type="protein sequence ID" value="ORE86437.1"/>
    <property type="molecule type" value="Genomic_DNA"/>
</dbReference>
<dbReference type="CDD" id="cd21152">
    <property type="entry name" value="PUA_TruB_bacterial"/>
    <property type="match status" value="1"/>
</dbReference>
<name>A0A1Y1SCR1_9GAMM</name>
<evidence type="ECO:0000259" key="7">
    <source>
        <dbReference type="Pfam" id="PF09157"/>
    </source>
</evidence>
<evidence type="ECO:0000256" key="2">
    <source>
        <dbReference type="ARBA" id="ARBA00005642"/>
    </source>
</evidence>
<dbReference type="NCBIfam" id="TIGR00431">
    <property type="entry name" value="TruB"/>
    <property type="match status" value="1"/>
</dbReference>
<dbReference type="SUPFAM" id="SSF55120">
    <property type="entry name" value="Pseudouridine synthase"/>
    <property type="match status" value="1"/>
</dbReference>
<dbReference type="InterPro" id="IPR032819">
    <property type="entry name" value="TruB_C"/>
</dbReference>
<dbReference type="RefSeq" id="WP_083562786.1">
    <property type="nucleotide sequence ID" value="NZ_AQQV01000003.1"/>
</dbReference>
<organism evidence="9 10">
    <name type="scientific">Oceanococcus atlanticus</name>
    <dbReference type="NCBI Taxonomy" id="1317117"/>
    <lineage>
        <taxon>Bacteria</taxon>
        <taxon>Pseudomonadati</taxon>
        <taxon>Pseudomonadota</taxon>
        <taxon>Gammaproteobacteria</taxon>
        <taxon>Chromatiales</taxon>
        <taxon>Oceanococcaceae</taxon>
        <taxon>Oceanococcus</taxon>
    </lineage>
</organism>
<comment type="function">
    <text evidence="5">Responsible for synthesis of pseudouridine from uracil-55 in the psi GC loop of transfer RNAs.</text>
</comment>
<evidence type="ECO:0000313" key="10">
    <source>
        <dbReference type="Proteomes" id="UP000192342"/>
    </source>
</evidence>
<dbReference type="CDD" id="cd02573">
    <property type="entry name" value="PseudoU_synth_EcTruB"/>
    <property type="match status" value="1"/>
</dbReference>
<dbReference type="OrthoDB" id="9802309at2"/>
<feature type="domain" description="Pseudouridine synthase II N-terminal" evidence="6">
    <location>
        <begin position="32"/>
        <end position="180"/>
    </location>
</feature>
<evidence type="ECO:0000256" key="1">
    <source>
        <dbReference type="ARBA" id="ARBA00000385"/>
    </source>
</evidence>
<feature type="domain" description="tRNA pseudouridine synthase II TruB subfamily 1 C-terminal" evidence="7">
    <location>
        <begin position="245"/>
        <end position="301"/>
    </location>
</feature>
<dbReference type="InterPro" id="IPR014780">
    <property type="entry name" value="tRNA_psdUridine_synth_TruB"/>
</dbReference>
<evidence type="ECO:0000259" key="8">
    <source>
        <dbReference type="Pfam" id="PF16198"/>
    </source>
</evidence>
<dbReference type="InterPro" id="IPR036974">
    <property type="entry name" value="PUA_sf"/>
</dbReference>
<dbReference type="GO" id="GO:0160148">
    <property type="term" value="F:tRNA pseudouridine(55) synthase activity"/>
    <property type="evidence" value="ECO:0007669"/>
    <property type="project" value="UniProtKB-EC"/>
</dbReference>
<comment type="similarity">
    <text evidence="2 5">Belongs to the pseudouridine synthase TruB family. Type 1 subfamily.</text>
</comment>
<keyword evidence="10" id="KW-1185">Reference proteome</keyword>
<dbReference type="GO" id="GO:0031119">
    <property type="term" value="P:tRNA pseudouridine synthesis"/>
    <property type="evidence" value="ECO:0007669"/>
    <property type="project" value="UniProtKB-UniRule"/>
</dbReference>